<keyword evidence="2" id="KW-0472">Membrane</keyword>
<proteinExistence type="predicted"/>
<feature type="domain" description="Neurotransmitter-gated ion-channel ligand-binding" evidence="3">
    <location>
        <begin position="2"/>
        <end position="29"/>
    </location>
</feature>
<dbReference type="InterPro" id="IPR018000">
    <property type="entry name" value="Neurotransmitter_ion_chnl_CS"/>
</dbReference>
<accession>A0ABU7AS72</accession>
<sequence length="67" mass="7683">LTISAECPMQLEDFPMDAHACPLKFGSFSGSLSVQRMLQAMELRVFDSPLPSSAELLWWCRRQPLRR</sequence>
<dbReference type="Pfam" id="PF02931">
    <property type="entry name" value="Neur_chan_LBD"/>
    <property type="match status" value="1"/>
</dbReference>
<dbReference type="InterPro" id="IPR006202">
    <property type="entry name" value="Neur_chan_lig-bd"/>
</dbReference>
<evidence type="ECO:0000313" key="5">
    <source>
        <dbReference type="Proteomes" id="UP001345963"/>
    </source>
</evidence>
<protein>
    <recommendedName>
        <fullName evidence="3">Neurotransmitter-gated ion-channel ligand-binding domain-containing protein</fullName>
    </recommendedName>
</protein>
<name>A0ABU7AS72_9TELE</name>
<dbReference type="Gene3D" id="2.70.170.10">
    <property type="entry name" value="Neurotransmitter-gated ion-channel ligand-binding domain"/>
    <property type="match status" value="1"/>
</dbReference>
<dbReference type="EMBL" id="JAHUTI010023364">
    <property type="protein sequence ID" value="MED6240234.1"/>
    <property type="molecule type" value="Genomic_DNA"/>
</dbReference>
<reference evidence="4 5" key="1">
    <citation type="submission" date="2021-07" db="EMBL/GenBank/DDBJ databases">
        <authorList>
            <person name="Palmer J.M."/>
        </authorList>
    </citation>
    <scope>NUCLEOTIDE SEQUENCE [LARGE SCALE GENOMIC DNA]</scope>
    <source>
        <strain evidence="4 5">AT_MEX2019</strain>
        <tissue evidence="4">Muscle</tissue>
    </source>
</reference>
<dbReference type="InterPro" id="IPR036734">
    <property type="entry name" value="Neur_chan_lig-bd_sf"/>
</dbReference>
<evidence type="ECO:0000256" key="2">
    <source>
        <dbReference type="ARBA" id="ARBA00023136"/>
    </source>
</evidence>
<organism evidence="4 5">
    <name type="scientific">Ataeniobius toweri</name>
    <dbReference type="NCBI Taxonomy" id="208326"/>
    <lineage>
        <taxon>Eukaryota</taxon>
        <taxon>Metazoa</taxon>
        <taxon>Chordata</taxon>
        <taxon>Craniata</taxon>
        <taxon>Vertebrata</taxon>
        <taxon>Euteleostomi</taxon>
        <taxon>Actinopterygii</taxon>
        <taxon>Neopterygii</taxon>
        <taxon>Teleostei</taxon>
        <taxon>Neoteleostei</taxon>
        <taxon>Acanthomorphata</taxon>
        <taxon>Ovalentaria</taxon>
        <taxon>Atherinomorphae</taxon>
        <taxon>Cyprinodontiformes</taxon>
        <taxon>Goodeidae</taxon>
        <taxon>Ataeniobius</taxon>
    </lineage>
</organism>
<comment type="subcellular location">
    <subcellularLocation>
        <location evidence="1">Membrane</location>
    </subcellularLocation>
</comment>
<evidence type="ECO:0000259" key="3">
    <source>
        <dbReference type="Pfam" id="PF02931"/>
    </source>
</evidence>
<evidence type="ECO:0000256" key="1">
    <source>
        <dbReference type="ARBA" id="ARBA00004370"/>
    </source>
</evidence>
<evidence type="ECO:0000313" key="4">
    <source>
        <dbReference type="EMBL" id="MED6240234.1"/>
    </source>
</evidence>
<comment type="caution">
    <text evidence="4">The sequence shown here is derived from an EMBL/GenBank/DDBJ whole genome shotgun (WGS) entry which is preliminary data.</text>
</comment>
<gene>
    <name evidence="4" type="ORF">ATANTOWER_017874</name>
</gene>
<dbReference type="SUPFAM" id="SSF63712">
    <property type="entry name" value="Nicotinic receptor ligand binding domain-like"/>
    <property type="match status" value="1"/>
</dbReference>
<keyword evidence="5" id="KW-1185">Reference proteome</keyword>
<feature type="non-terminal residue" evidence="4">
    <location>
        <position position="1"/>
    </location>
</feature>
<dbReference type="PROSITE" id="PS00236">
    <property type="entry name" value="NEUROTR_ION_CHANNEL"/>
    <property type="match status" value="1"/>
</dbReference>
<dbReference type="Proteomes" id="UP001345963">
    <property type="component" value="Unassembled WGS sequence"/>
</dbReference>